<reference evidence="1" key="1">
    <citation type="submission" date="2022-07" db="EMBL/GenBank/DDBJ databases">
        <title>Phylogenomic reconstructions and comparative analyses of Kickxellomycotina fungi.</title>
        <authorList>
            <person name="Reynolds N.K."/>
            <person name="Stajich J.E."/>
            <person name="Barry K."/>
            <person name="Grigoriev I.V."/>
            <person name="Crous P."/>
            <person name="Smith M.E."/>
        </authorList>
    </citation>
    <scope>NUCLEOTIDE SEQUENCE</scope>
    <source>
        <strain evidence="1">CBS 102833</strain>
    </source>
</reference>
<evidence type="ECO:0000313" key="1">
    <source>
        <dbReference type="EMBL" id="KAJ2809588.1"/>
    </source>
</evidence>
<comment type="caution">
    <text evidence="1">The sequence shown here is derived from an EMBL/GenBank/DDBJ whole genome shotgun (WGS) entry which is preliminary data.</text>
</comment>
<evidence type="ECO:0000313" key="2">
    <source>
        <dbReference type="Proteomes" id="UP001140096"/>
    </source>
</evidence>
<sequence length="500" mass="54746">MSENTLDNEEFDIVVLGTGLVESIIASELAAADKKVLHIDRNPYYGGNSACFTFSAFVEWALEHRDERQTPLVDIFIGSINTDSPTFSVRRVGELKQEAVVPSSAEGSSHASRLLDRLSAYSADTPTLPERSITTEQLARLLENDRKYAIELAPKVAYCRGELIDLVINAGIGEYVQFKGVEHNYIIRNDTVERVPDSKGDIFASDSLSLVEKRKLMKLMTAITDDEDITQLLDDCADMDFVQFLETRFKLAGKLLDSVVYAVARAESRDELSARAGCERVQKYVKSIGRYGRMAYLCAMYGGGSEIAQSFCRLCAVSGGTYILSEDVRSIQRRDGDNEGYSVQLAHGTVYTKHVVLDPCYAPDSLPAASAISRAICILDHPVFGEDTTAILSYVADTRIVSMLYTTQATLAAPTGQSVVYAWTVGRLTDSRALLLHALTTVVGSLARPLFTALFEARDMQPSENGVPGLVYTASPDSTLDFDSTVGQAQQVVSKLLSKQ</sequence>
<gene>
    <name evidence="1" type="ORF">H4S07_003181</name>
</gene>
<protein>
    <submittedName>
        <fullName evidence="1">Uncharacterized protein</fullName>
    </submittedName>
</protein>
<organism evidence="1 2">
    <name type="scientific">Coemansia furcata</name>
    <dbReference type="NCBI Taxonomy" id="417177"/>
    <lineage>
        <taxon>Eukaryota</taxon>
        <taxon>Fungi</taxon>
        <taxon>Fungi incertae sedis</taxon>
        <taxon>Zoopagomycota</taxon>
        <taxon>Kickxellomycotina</taxon>
        <taxon>Kickxellomycetes</taxon>
        <taxon>Kickxellales</taxon>
        <taxon>Kickxellaceae</taxon>
        <taxon>Coemansia</taxon>
    </lineage>
</organism>
<dbReference type="Proteomes" id="UP001140096">
    <property type="component" value="Unassembled WGS sequence"/>
</dbReference>
<name>A0ACC1LJI3_9FUNG</name>
<dbReference type="EMBL" id="JANBUP010000967">
    <property type="protein sequence ID" value="KAJ2809588.1"/>
    <property type="molecule type" value="Genomic_DNA"/>
</dbReference>
<keyword evidence="2" id="KW-1185">Reference proteome</keyword>
<proteinExistence type="predicted"/>
<accession>A0ACC1LJI3</accession>